<accession>A0AAD8GUL2</accession>
<protein>
    <recommendedName>
        <fullName evidence="1">FBD domain-containing protein</fullName>
    </recommendedName>
</protein>
<gene>
    <name evidence="2" type="ORF">POM88_048881</name>
</gene>
<dbReference type="EMBL" id="JAUIZM010000011">
    <property type="protein sequence ID" value="KAK1355625.1"/>
    <property type="molecule type" value="Genomic_DNA"/>
</dbReference>
<dbReference type="Proteomes" id="UP001237642">
    <property type="component" value="Unassembled WGS sequence"/>
</dbReference>
<evidence type="ECO:0000313" key="3">
    <source>
        <dbReference type="Proteomes" id="UP001237642"/>
    </source>
</evidence>
<sequence>MILEYSSASLENLREYSFRLSGDPPITQPETPNVVNVLSSLHKIEKFSIAKYFIRYLAAGGSPKRLSKSLSYLRTLSCFDINFTCCPRIYYLHQVDPDPDEENLKDYWEEDFQDSTAVHFQDCTADHLEIVTFSHFQGLKAELELVKFLLARSPMLKTMFIHRNWNMKKDMAFQILEEMLRFSRASSRAQIRSLKCPFDAVDYGRWVEDFDICDHQ</sequence>
<evidence type="ECO:0000313" key="2">
    <source>
        <dbReference type="EMBL" id="KAK1355625.1"/>
    </source>
</evidence>
<dbReference type="Pfam" id="PF08387">
    <property type="entry name" value="FBD"/>
    <property type="match status" value="1"/>
</dbReference>
<reference evidence="2" key="2">
    <citation type="submission" date="2023-05" db="EMBL/GenBank/DDBJ databases">
        <authorList>
            <person name="Schelkunov M.I."/>
        </authorList>
    </citation>
    <scope>NUCLEOTIDE SEQUENCE</scope>
    <source>
        <strain evidence="2">Hsosn_3</strain>
        <tissue evidence="2">Leaf</tissue>
    </source>
</reference>
<dbReference type="InterPro" id="IPR006566">
    <property type="entry name" value="FBD"/>
</dbReference>
<dbReference type="AlphaFoldDB" id="A0AAD8GUL2"/>
<name>A0AAD8GUL2_9APIA</name>
<reference evidence="2" key="1">
    <citation type="submission" date="2023-02" db="EMBL/GenBank/DDBJ databases">
        <title>Genome of toxic invasive species Heracleum sosnowskyi carries increased number of genes despite the absence of recent whole-genome duplications.</title>
        <authorList>
            <person name="Schelkunov M."/>
            <person name="Shtratnikova V."/>
            <person name="Makarenko M."/>
            <person name="Klepikova A."/>
            <person name="Omelchenko D."/>
            <person name="Novikova G."/>
            <person name="Obukhova E."/>
            <person name="Bogdanov V."/>
            <person name="Penin A."/>
            <person name="Logacheva M."/>
        </authorList>
    </citation>
    <scope>NUCLEOTIDE SEQUENCE</scope>
    <source>
        <strain evidence="2">Hsosn_3</strain>
        <tissue evidence="2">Leaf</tissue>
    </source>
</reference>
<feature type="domain" description="FBD" evidence="1">
    <location>
        <begin position="122"/>
        <end position="194"/>
    </location>
</feature>
<proteinExistence type="predicted"/>
<evidence type="ECO:0000259" key="1">
    <source>
        <dbReference type="SMART" id="SM00579"/>
    </source>
</evidence>
<comment type="caution">
    <text evidence="2">The sequence shown here is derived from an EMBL/GenBank/DDBJ whole genome shotgun (WGS) entry which is preliminary data.</text>
</comment>
<dbReference type="SMART" id="SM00579">
    <property type="entry name" value="FBD"/>
    <property type="match status" value="1"/>
</dbReference>
<keyword evidence="3" id="KW-1185">Reference proteome</keyword>
<organism evidence="2 3">
    <name type="scientific">Heracleum sosnowskyi</name>
    <dbReference type="NCBI Taxonomy" id="360622"/>
    <lineage>
        <taxon>Eukaryota</taxon>
        <taxon>Viridiplantae</taxon>
        <taxon>Streptophyta</taxon>
        <taxon>Embryophyta</taxon>
        <taxon>Tracheophyta</taxon>
        <taxon>Spermatophyta</taxon>
        <taxon>Magnoliopsida</taxon>
        <taxon>eudicotyledons</taxon>
        <taxon>Gunneridae</taxon>
        <taxon>Pentapetalae</taxon>
        <taxon>asterids</taxon>
        <taxon>campanulids</taxon>
        <taxon>Apiales</taxon>
        <taxon>Apiaceae</taxon>
        <taxon>Apioideae</taxon>
        <taxon>apioid superclade</taxon>
        <taxon>Tordylieae</taxon>
        <taxon>Tordyliinae</taxon>
        <taxon>Heracleum</taxon>
    </lineage>
</organism>